<dbReference type="Proteomes" id="UP000824041">
    <property type="component" value="Unassembled WGS sequence"/>
</dbReference>
<feature type="domain" description="SWIM-type" evidence="2">
    <location>
        <begin position="155"/>
        <end position="185"/>
    </location>
</feature>
<keyword evidence="1" id="KW-0863">Zinc-finger</keyword>
<evidence type="ECO:0000313" key="4">
    <source>
        <dbReference type="Proteomes" id="UP000824041"/>
    </source>
</evidence>
<sequence>MRKYWDDTAYYSQPDTAQLKRNSKASMKKAASSGKTLEPIIVQGRTIVKSWWGKAWCENLERYADYESRLDRGKRYVRTGSVIDLKIQKGKILARVQGTRKTPYKVEIRISPLSEEKCQKIIAQCGRKLENVEKLLNGDFPEEMKELFQSRDGLFPSPREISFSCSCPDWALMCKHVAAALYGVGVRFDENPLLFFELRGIDVGHFIDVTLANKVEAMLQNVDKKTDRMMDDERISQLFGVL</sequence>
<protein>
    <recommendedName>
        <fullName evidence="2">SWIM-type domain-containing protein</fullName>
    </recommendedName>
</protein>
<name>A0A9D2DS43_9FIRM</name>
<evidence type="ECO:0000256" key="1">
    <source>
        <dbReference type="PROSITE-ProRule" id="PRU00325"/>
    </source>
</evidence>
<dbReference type="EMBL" id="DXBU01000053">
    <property type="protein sequence ID" value="HIZ21949.1"/>
    <property type="molecule type" value="Genomic_DNA"/>
</dbReference>
<comment type="caution">
    <text evidence="3">The sequence shown here is derived from an EMBL/GenBank/DDBJ whole genome shotgun (WGS) entry which is preliminary data.</text>
</comment>
<evidence type="ECO:0000259" key="2">
    <source>
        <dbReference type="PROSITE" id="PS50966"/>
    </source>
</evidence>
<dbReference type="AlphaFoldDB" id="A0A9D2DS43"/>
<evidence type="ECO:0000313" key="3">
    <source>
        <dbReference type="EMBL" id="HIZ21949.1"/>
    </source>
</evidence>
<organism evidence="3 4">
    <name type="scientific">Candidatus Blautia faecigallinarum</name>
    <dbReference type="NCBI Taxonomy" id="2838488"/>
    <lineage>
        <taxon>Bacteria</taxon>
        <taxon>Bacillati</taxon>
        <taxon>Bacillota</taxon>
        <taxon>Clostridia</taxon>
        <taxon>Lachnospirales</taxon>
        <taxon>Lachnospiraceae</taxon>
        <taxon>Blautia</taxon>
    </lineage>
</organism>
<dbReference type="PROSITE" id="PS50966">
    <property type="entry name" value="ZF_SWIM"/>
    <property type="match status" value="1"/>
</dbReference>
<gene>
    <name evidence="3" type="ORF">IAA21_04005</name>
</gene>
<accession>A0A9D2DS43</accession>
<dbReference type="GO" id="GO:0008270">
    <property type="term" value="F:zinc ion binding"/>
    <property type="evidence" value="ECO:0007669"/>
    <property type="project" value="UniProtKB-KW"/>
</dbReference>
<dbReference type="InterPro" id="IPR007527">
    <property type="entry name" value="Znf_SWIM"/>
</dbReference>
<dbReference type="Pfam" id="PF04434">
    <property type="entry name" value="SWIM"/>
    <property type="match status" value="1"/>
</dbReference>
<dbReference type="PANTHER" id="PTHR38133">
    <property type="entry name" value="SLR1429 PROTEIN"/>
    <property type="match status" value="1"/>
</dbReference>
<keyword evidence="1" id="KW-0479">Metal-binding</keyword>
<reference evidence="3" key="1">
    <citation type="journal article" date="2021" name="PeerJ">
        <title>Extensive microbial diversity within the chicken gut microbiome revealed by metagenomics and culture.</title>
        <authorList>
            <person name="Gilroy R."/>
            <person name="Ravi A."/>
            <person name="Getino M."/>
            <person name="Pursley I."/>
            <person name="Horton D.L."/>
            <person name="Alikhan N.F."/>
            <person name="Baker D."/>
            <person name="Gharbi K."/>
            <person name="Hall N."/>
            <person name="Watson M."/>
            <person name="Adriaenssens E.M."/>
            <person name="Foster-Nyarko E."/>
            <person name="Jarju S."/>
            <person name="Secka A."/>
            <person name="Antonio M."/>
            <person name="Oren A."/>
            <person name="Chaudhuri R.R."/>
            <person name="La Ragione R."/>
            <person name="Hildebrand F."/>
            <person name="Pallen M.J."/>
        </authorList>
    </citation>
    <scope>NUCLEOTIDE SEQUENCE</scope>
    <source>
        <strain evidence="3">14324</strain>
    </source>
</reference>
<dbReference type="PANTHER" id="PTHR38133:SF1">
    <property type="entry name" value="SLR1429 PROTEIN"/>
    <property type="match status" value="1"/>
</dbReference>
<proteinExistence type="predicted"/>
<reference evidence="3" key="2">
    <citation type="submission" date="2021-04" db="EMBL/GenBank/DDBJ databases">
        <authorList>
            <person name="Gilroy R."/>
        </authorList>
    </citation>
    <scope>NUCLEOTIDE SEQUENCE</scope>
    <source>
        <strain evidence="3">14324</strain>
    </source>
</reference>
<keyword evidence="1" id="KW-0862">Zinc</keyword>